<evidence type="ECO:0000313" key="1">
    <source>
        <dbReference type="EMBL" id="GMH58538.1"/>
    </source>
</evidence>
<dbReference type="Proteomes" id="UP001165082">
    <property type="component" value="Unassembled WGS sequence"/>
</dbReference>
<organism evidence="1 2">
    <name type="scientific">Triparma retinervis</name>
    <dbReference type="NCBI Taxonomy" id="2557542"/>
    <lineage>
        <taxon>Eukaryota</taxon>
        <taxon>Sar</taxon>
        <taxon>Stramenopiles</taxon>
        <taxon>Ochrophyta</taxon>
        <taxon>Bolidophyceae</taxon>
        <taxon>Parmales</taxon>
        <taxon>Triparmaceae</taxon>
        <taxon>Triparma</taxon>
    </lineage>
</organism>
<dbReference type="EMBL" id="BRXZ01005002">
    <property type="protein sequence ID" value="GMH58538.1"/>
    <property type="molecule type" value="Genomic_DNA"/>
</dbReference>
<proteinExistence type="predicted"/>
<comment type="caution">
    <text evidence="1">The sequence shown here is derived from an EMBL/GenBank/DDBJ whole genome shotgun (WGS) entry which is preliminary data.</text>
</comment>
<evidence type="ECO:0000313" key="2">
    <source>
        <dbReference type="Proteomes" id="UP001165082"/>
    </source>
</evidence>
<gene>
    <name evidence="1" type="ORF">TrRE_jg625</name>
</gene>
<name>A0A9W6ZWT1_9STRA</name>
<accession>A0A9W6ZWT1</accession>
<dbReference type="AlphaFoldDB" id="A0A9W6ZWT1"/>
<protein>
    <submittedName>
        <fullName evidence="1">Uncharacterized protein</fullName>
    </submittedName>
</protein>
<dbReference type="OrthoDB" id="10321585at2759"/>
<sequence length="394" mass="43175">MDFFQPALATGDNIETTIINALVNSGLEYIYLDGNTWGEVESNWPSRPVSLKGLPDDTPSIIGFGSIHTSSRGLLIRAPSSLTIHHPNETTSEVHLPWMIKSAESREDATRIIVALCRRFFGTARLLVRSLFPPPVCHLQNQACIFHRTIAAAVSNAVGQAENLAVGEELDKRTVQLLFSAATDENMEAMGLDHVRVTVLEAPSDGSRGGYVLLLSYKSGWATIMRSKTMFVDVARVNNSMLELPDVSEETLKENRPKYYALQHAHTSSLTNSNTMGVFRRPLALQFRASVEAVVASLPANHQLQGLTWLDFPACLECFTVGAPSEWGGLEATWTTVGLDDYRAKVGKMIRDGDFVVKYQGKEGERLKFLLKLRTGITNATKGCGKGFCVTVGG</sequence>
<reference evidence="1" key="1">
    <citation type="submission" date="2022-07" db="EMBL/GenBank/DDBJ databases">
        <title>Genome analysis of Parmales, a sister group of diatoms, reveals the evolutionary specialization of diatoms from phago-mixotrophs to photoautotrophs.</title>
        <authorList>
            <person name="Ban H."/>
            <person name="Sato S."/>
            <person name="Yoshikawa S."/>
            <person name="Kazumasa Y."/>
            <person name="Nakamura Y."/>
            <person name="Ichinomiya M."/>
            <person name="Saitoh K."/>
            <person name="Sato N."/>
            <person name="Blanc-Mathieu R."/>
            <person name="Endo H."/>
            <person name="Kuwata A."/>
            <person name="Ogata H."/>
        </authorList>
    </citation>
    <scope>NUCLEOTIDE SEQUENCE</scope>
</reference>
<keyword evidence="2" id="KW-1185">Reference proteome</keyword>